<dbReference type="InterPro" id="IPR013830">
    <property type="entry name" value="SGNH_hydro"/>
</dbReference>
<proteinExistence type="predicted"/>
<dbReference type="CDD" id="cd01822">
    <property type="entry name" value="Lysophospholipase_L1_like"/>
    <property type="match status" value="1"/>
</dbReference>
<feature type="domain" description="SGNH hydrolase-type esterase" evidence="1">
    <location>
        <begin position="60"/>
        <end position="223"/>
    </location>
</feature>
<reference evidence="2 3" key="1">
    <citation type="submission" date="2019-04" db="EMBL/GenBank/DDBJ databases">
        <title>Niastella caeni sp. nov., isolated from activated sludge.</title>
        <authorList>
            <person name="Sheng M."/>
        </authorList>
    </citation>
    <scope>NUCLEOTIDE SEQUENCE [LARGE SCALE GENOMIC DNA]</scope>
    <source>
        <strain evidence="2 3">HX-2-15</strain>
    </source>
</reference>
<dbReference type="InterPro" id="IPR051532">
    <property type="entry name" value="Ester_Hydrolysis_Enzymes"/>
</dbReference>
<organism evidence="2 3">
    <name type="scientific">Niastella caeni</name>
    <dbReference type="NCBI Taxonomy" id="2569763"/>
    <lineage>
        <taxon>Bacteria</taxon>
        <taxon>Pseudomonadati</taxon>
        <taxon>Bacteroidota</taxon>
        <taxon>Chitinophagia</taxon>
        <taxon>Chitinophagales</taxon>
        <taxon>Chitinophagaceae</taxon>
        <taxon>Niastella</taxon>
    </lineage>
</organism>
<dbReference type="EMBL" id="STFF01000001">
    <property type="protein sequence ID" value="THU40835.1"/>
    <property type="molecule type" value="Genomic_DNA"/>
</dbReference>
<dbReference type="SUPFAM" id="SSF52266">
    <property type="entry name" value="SGNH hydrolase"/>
    <property type="match status" value="1"/>
</dbReference>
<evidence type="ECO:0000313" key="3">
    <source>
        <dbReference type="Proteomes" id="UP000306918"/>
    </source>
</evidence>
<dbReference type="Pfam" id="PF13472">
    <property type="entry name" value="Lipase_GDSL_2"/>
    <property type="match status" value="1"/>
</dbReference>
<evidence type="ECO:0000313" key="2">
    <source>
        <dbReference type="EMBL" id="THU40835.1"/>
    </source>
</evidence>
<protein>
    <submittedName>
        <fullName evidence="2">Arylesterase</fullName>
    </submittedName>
</protein>
<sequence length="239" mass="26110">MKQFSSNFYMGGKFMVVSVLLIGLLTGCGSNSDKTNEAAKQKREQVPSTPEKEKAKTIVFYGNSLTAGYGVDPSEAFPALVQEKIDSLQLPYKVVNAGLSGETTAGGKSRIDWILRQPVNIFILELGGNDGLRGIPIAETSRNLQAIIDRVREKYPDARIILAGMQVPPNMGRTYATAFRVTFQQLAARNNLVLIPFLLERVGGVSSLNLPDGIHPNPEGHKIVAENVWQVLRELVLSS</sequence>
<dbReference type="PROSITE" id="PS51257">
    <property type="entry name" value="PROKAR_LIPOPROTEIN"/>
    <property type="match status" value="1"/>
</dbReference>
<evidence type="ECO:0000259" key="1">
    <source>
        <dbReference type="Pfam" id="PF13472"/>
    </source>
</evidence>
<dbReference type="RefSeq" id="WP_136575327.1">
    <property type="nucleotide sequence ID" value="NZ_STFF01000001.1"/>
</dbReference>
<comment type="caution">
    <text evidence="2">The sequence shown here is derived from an EMBL/GenBank/DDBJ whole genome shotgun (WGS) entry which is preliminary data.</text>
</comment>
<gene>
    <name evidence="2" type="ORF">FAM09_01600</name>
</gene>
<dbReference type="OrthoDB" id="9786188at2"/>
<dbReference type="PANTHER" id="PTHR30383:SF5">
    <property type="entry name" value="SGNH HYDROLASE-TYPE ESTERASE DOMAIN-CONTAINING PROTEIN"/>
    <property type="match status" value="1"/>
</dbReference>
<name>A0A4S8HZ58_9BACT</name>
<accession>A0A4S8HZ58</accession>
<dbReference type="Proteomes" id="UP000306918">
    <property type="component" value="Unassembled WGS sequence"/>
</dbReference>
<dbReference type="InterPro" id="IPR036514">
    <property type="entry name" value="SGNH_hydro_sf"/>
</dbReference>
<dbReference type="AlphaFoldDB" id="A0A4S8HZ58"/>
<dbReference type="Gene3D" id="3.40.50.1110">
    <property type="entry name" value="SGNH hydrolase"/>
    <property type="match status" value="1"/>
</dbReference>
<keyword evidence="3" id="KW-1185">Reference proteome</keyword>
<dbReference type="GO" id="GO:0004622">
    <property type="term" value="F:phosphatidylcholine lysophospholipase activity"/>
    <property type="evidence" value="ECO:0007669"/>
    <property type="project" value="TreeGrafter"/>
</dbReference>
<dbReference type="PANTHER" id="PTHR30383">
    <property type="entry name" value="THIOESTERASE 1/PROTEASE 1/LYSOPHOSPHOLIPASE L1"/>
    <property type="match status" value="1"/>
</dbReference>